<evidence type="ECO:0000259" key="1">
    <source>
        <dbReference type="Pfam" id="PF03796"/>
    </source>
</evidence>
<dbReference type="Gene3D" id="3.40.50.300">
    <property type="entry name" value="P-loop containing nucleotide triphosphate hydrolases"/>
    <property type="match status" value="1"/>
</dbReference>
<name>A0A1G5X3W1_9BACT</name>
<dbReference type="InterPro" id="IPR027417">
    <property type="entry name" value="P-loop_NTPase"/>
</dbReference>
<accession>A0A1G5X3W1</accession>
<gene>
    <name evidence="2" type="ORF">SAMN03080617_01507</name>
</gene>
<protein>
    <submittedName>
        <fullName evidence="2">DnaB-like helicase C terminal domain-containing protein</fullName>
    </submittedName>
</protein>
<dbReference type="Pfam" id="PF03796">
    <property type="entry name" value="DnaB_C"/>
    <property type="match status" value="1"/>
</dbReference>
<dbReference type="STRING" id="279824.SAMN03080617_01507"/>
<dbReference type="Proteomes" id="UP000198756">
    <property type="component" value="Unassembled WGS sequence"/>
</dbReference>
<organism evidence="2 3">
    <name type="scientific">Algoriphagus alkaliphilus</name>
    <dbReference type="NCBI Taxonomy" id="279824"/>
    <lineage>
        <taxon>Bacteria</taxon>
        <taxon>Pseudomonadati</taxon>
        <taxon>Bacteroidota</taxon>
        <taxon>Cytophagia</taxon>
        <taxon>Cytophagales</taxon>
        <taxon>Cyclobacteriaceae</taxon>
        <taxon>Algoriphagus</taxon>
    </lineage>
</organism>
<dbReference type="EMBL" id="FMXE01000008">
    <property type="protein sequence ID" value="SDA64275.1"/>
    <property type="molecule type" value="Genomic_DNA"/>
</dbReference>
<evidence type="ECO:0000313" key="2">
    <source>
        <dbReference type="EMBL" id="SDA64275.1"/>
    </source>
</evidence>
<keyword evidence="2" id="KW-0378">Hydrolase</keyword>
<dbReference type="GO" id="GO:0003678">
    <property type="term" value="F:DNA helicase activity"/>
    <property type="evidence" value="ECO:0007669"/>
    <property type="project" value="InterPro"/>
</dbReference>
<dbReference type="RefSeq" id="WP_092729325.1">
    <property type="nucleotide sequence ID" value="NZ_FMXE01000008.1"/>
</dbReference>
<proteinExistence type="predicted"/>
<dbReference type="GO" id="GO:0005524">
    <property type="term" value="F:ATP binding"/>
    <property type="evidence" value="ECO:0007669"/>
    <property type="project" value="InterPro"/>
</dbReference>
<reference evidence="3" key="1">
    <citation type="submission" date="2016-10" db="EMBL/GenBank/DDBJ databases">
        <authorList>
            <person name="Varghese N."/>
            <person name="Submissions S."/>
        </authorList>
    </citation>
    <scope>NUCLEOTIDE SEQUENCE [LARGE SCALE GENOMIC DNA]</scope>
    <source>
        <strain evidence="3">DSM 22703</strain>
    </source>
</reference>
<dbReference type="GO" id="GO:0006260">
    <property type="term" value="P:DNA replication"/>
    <property type="evidence" value="ECO:0007669"/>
    <property type="project" value="InterPro"/>
</dbReference>
<keyword evidence="2" id="KW-0547">Nucleotide-binding</keyword>
<dbReference type="InterPro" id="IPR007694">
    <property type="entry name" value="DNA_helicase_DnaB-like_C"/>
</dbReference>
<dbReference type="SUPFAM" id="SSF52540">
    <property type="entry name" value="P-loop containing nucleoside triphosphate hydrolases"/>
    <property type="match status" value="1"/>
</dbReference>
<keyword evidence="3" id="KW-1185">Reference proteome</keyword>
<feature type="domain" description="SF4 helicase" evidence="1">
    <location>
        <begin position="21"/>
        <end position="94"/>
    </location>
</feature>
<dbReference type="AlphaFoldDB" id="A0A1G5X3W1"/>
<keyword evidence="2" id="KW-0347">Helicase</keyword>
<sequence>MNEQEFFKRLGIEASFSTPLLSGYRELDELTHGGFSNEIVTVASRPGHGKTALLFNLMMNFSLNQDFKGIVAFPRMSQRDFILHFTSSQTNINVFKEGLREDPSGKMRIERENKPNNQGFFLDFD</sequence>
<evidence type="ECO:0000313" key="3">
    <source>
        <dbReference type="Proteomes" id="UP000198756"/>
    </source>
</evidence>
<dbReference type="OrthoDB" id="9773982at2"/>
<keyword evidence="2" id="KW-0067">ATP-binding</keyword>